<feature type="domain" description="CCZ1/INTU/HSP4 first Longin" evidence="2">
    <location>
        <begin position="244"/>
        <end position="348"/>
    </location>
</feature>
<feature type="region of interest" description="Disordered" evidence="1">
    <location>
        <begin position="1"/>
        <end position="21"/>
    </location>
</feature>
<keyword evidence="5" id="KW-1185">Reference proteome</keyword>
<evidence type="ECO:0000313" key="4">
    <source>
        <dbReference type="Ensembl" id="ENSCMMP00000005629.1"/>
    </source>
</evidence>
<dbReference type="InterPro" id="IPR026091">
    <property type="entry name" value="HPS4"/>
</dbReference>
<feature type="compositionally biased region" description="Gly residues" evidence="1">
    <location>
        <begin position="737"/>
        <end position="746"/>
    </location>
</feature>
<dbReference type="Proteomes" id="UP000694556">
    <property type="component" value="Chromosome 16"/>
</dbReference>
<dbReference type="PANTHER" id="PTHR14407">
    <property type="entry name" value="HERMANSKY-PUDLAK SYNDROME 4 PROTEIN LIGHT-EAR PROTEIN-RELATED"/>
    <property type="match status" value="1"/>
</dbReference>
<dbReference type="GO" id="GO:0031085">
    <property type="term" value="C:BLOC-3 complex"/>
    <property type="evidence" value="ECO:0007669"/>
    <property type="project" value="TreeGrafter"/>
</dbReference>
<dbReference type="Ensembl" id="ENSCMMT00000006250.1">
    <property type="protein sequence ID" value="ENSCMMP00000005629.1"/>
    <property type="gene ID" value="ENSCMMG00000003579.1"/>
</dbReference>
<evidence type="ECO:0000259" key="3">
    <source>
        <dbReference type="Pfam" id="PF19033"/>
    </source>
</evidence>
<evidence type="ECO:0000259" key="2">
    <source>
        <dbReference type="Pfam" id="PF19031"/>
    </source>
</evidence>
<accession>A0A8C3BJW3</accession>
<dbReference type="Pfam" id="PF19033">
    <property type="entry name" value="Intu_longin_3"/>
    <property type="match status" value="1"/>
</dbReference>
<dbReference type="GO" id="GO:0006605">
    <property type="term" value="P:protein targeting"/>
    <property type="evidence" value="ECO:0007669"/>
    <property type="project" value="TreeGrafter"/>
</dbReference>
<feature type="region of interest" description="Disordered" evidence="1">
    <location>
        <begin position="565"/>
        <end position="746"/>
    </location>
</feature>
<feature type="domain" description="CCZ1/INTU/HPS4 third Longin" evidence="3">
    <location>
        <begin position="812"/>
        <end position="911"/>
    </location>
</feature>
<dbReference type="Pfam" id="PF19031">
    <property type="entry name" value="Intu_longin_1"/>
    <property type="match status" value="1"/>
</dbReference>
<dbReference type="GO" id="GO:0005085">
    <property type="term" value="F:guanyl-nucleotide exchange factor activity"/>
    <property type="evidence" value="ECO:0007669"/>
    <property type="project" value="TreeGrafter"/>
</dbReference>
<feature type="compositionally biased region" description="Basic and acidic residues" evidence="1">
    <location>
        <begin position="7"/>
        <end position="21"/>
    </location>
</feature>
<dbReference type="InterPro" id="IPR043989">
    <property type="entry name" value="CCZ1/INTU/HSP4_longin_3"/>
</dbReference>
<reference evidence="4" key="3">
    <citation type="submission" date="2025-09" db="UniProtKB">
        <authorList>
            <consortium name="Ensembl"/>
        </authorList>
    </citation>
    <scope>IDENTIFICATION</scope>
</reference>
<dbReference type="GO" id="GO:0031410">
    <property type="term" value="C:cytoplasmic vesicle"/>
    <property type="evidence" value="ECO:0007669"/>
    <property type="project" value="TreeGrafter"/>
</dbReference>
<protein>
    <submittedName>
        <fullName evidence="4">HPS4 biogenesis of lysosomal organelles complex 3 subunit 2</fullName>
    </submittedName>
</protein>
<dbReference type="GO" id="GO:0005765">
    <property type="term" value="C:lysosomal membrane"/>
    <property type="evidence" value="ECO:0007669"/>
    <property type="project" value="TreeGrafter"/>
</dbReference>
<feature type="region of interest" description="Disordered" evidence="1">
    <location>
        <begin position="440"/>
        <end position="462"/>
    </location>
</feature>
<reference evidence="4" key="2">
    <citation type="submission" date="2025-08" db="UniProtKB">
        <authorList>
            <consortium name="Ensembl"/>
        </authorList>
    </citation>
    <scope>IDENTIFICATION</scope>
</reference>
<evidence type="ECO:0000256" key="1">
    <source>
        <dbReference type="SAM" id="MobiDB-lite"/>
    </source>
</evidence>
<dbReference type="PANTHER" id="PTHR14407:SF9">
    <property type="entry name" value="BLOC-3 COMPLEX MEMBER HPS4"/>
    <property type="match status" value="1"/>
</dbReference>
<dbReference type="GO" id="GO:0031267">
    <property type="term" value="F:small GTPase binding"/>
    <property type="evidence" value="ECO:0007669"/>
    <property type="project" value="TreeGrafter"/>
</dbReference>
<sequence length="920" mass="97523">MQGVGNVHRDWAGDTGGDRAECGAGTRVGDTWGQGPGWCEDTCGGNTGGDRAQGGLGAHRGSGTCIGIGLGTGLSVGQEHVWGMHGERAMCEDTRGVATGGDRALGQLGTCRGSGTRLGSGWVWGWGHGWGEDTRGAGPVPYVHALQQQQQEGQLVPGRGARPEAAQPVADAAPRPPRAARRGPNGSWGGRGGVRHRDTPGHRPPRCPPGAPPAPPRPALTGAVRPEAGAEQLVPAGRRRGCSCFFLYDGSKVRGEGDPTSAGICCFHPRQTPPEQQELLCGQLAGAVRCVADISGAAPGLIRLRKIKFAVRADGDHLWVLGCAVELSDISCRRFLEQLISLFTFYNGPVHRAYMEFPQEELDRQWDRYIEHIQKNTNDLHKIFNSLWNLDKNKVDPLLLLKAALILQTCQRSPHVLAGCILYRGLIVSTQLPPPLTAKVLLQGDEPGQGERGGEEQQAHGSVLPQGVRVIPVFLTEDEVSVLRDFPVEWMTRSPMSPASLRGEKNTPGSQATPEPTGIQGNQDLNDTSVQEPPERASSTPTAAGAVQSGSLADTGALQSFPRMEARAKNSPAAEPSCPDDRSSELGGKAPFSPDRPVRELPSPPRLRAAGHAQAAGPYLEGFSFPNPYAQERQSTGESLEDCDVQQCSSQSCPAGSASPAVRSPAQELSRRKSGEEDKEGTPSPDSVSEESGATGGSSRGELPAAGAQESQPGDPAESTARPQPGDSARPWAGTRGAQGGAGTGGHGREVQMSLYVHCIKGLVLALLAEDRLRADQSSIENVYHSSLASLNGLEVHLRETLPKDSVSSAKATYSFTHYDCIQNVLTANLPPTPGPLDRHFLRAAALIHADFSQLPTASEVIIRNASTAVYACRNPVQETYFQQLGAPLRNSGVPNPHDSAFSLPGKAKQKLLKHGVNLL</sequence>
<feature type="region of interest" description="Disordered" evidence="1">
    <location>
        <begin position="493"/>
        <end position="550"/>
    </location>
</feature>
<reference evidence="4" key="1">
    <citation type="submission" date="2018-09" db="EMBL/GenBank/DDBJ databases">
        <title>Common duck and Muscovy duck high density SNP chip.</title>
        <authorList>
            <person name="Vignal A."/>
            <person name="Thebault N."/>
            <person name="Warren W.C."/>
        </authorList>
    </citation>
    <scope>NUCLEOTIDE SEQUENCE [LARGE SCALE GENOMIC DNA]</scope>
</reference>
<feature type="compositionally biased region" description="Low complexity" evidence="1">
    <location>
        <begin position="163"/>
        <end position="173"/>
    </location>
</feature>
<name>A0A8C3BJW3_CAIMO</name>
<dbReference type="GO" id="GO:0016192">
    <property type="term" value="P:vesicle-mediated transport"/>
    <property type="evidence" value="ECO:0007669"/>
    <property type="project" value="InterPro"/>
</dbReference>
<feature type="compositionally biased region" description="Polar residues" evidence="1">
    <location>
        <begin position="507"/>
        <end position="550"/>
    </location>
</feature>
<feature type="compositionally biased region" description="Pro residues" evidence="1">
    <location>
        <begin position="206"/>
        <end position="218"/>
    </location>
</feature>
<dbReference type="GO" id="GO:1903232">
    <property type="term" value="P:melanosome assembly"/>
    <property type="evidence" value="ECO:0007669"/>
    <property type="project" value="TreeGrafter"/>
</dbReference>
<dbReference type="InterPro" id="IPR043987">
    <property type="entry name" value="CCZ1/INTU/HSP4_longin_1"/>
</dbReference>
<dbReference type="AlphaFoldDB" id="A0A8C3BJW3"/>
<evidence type="ECO:0000313" key="5">
    <source>
        <dbReference type="Proteomes" id="UP000694556"/>
    </source>
</evidence>
<feature type="region of interest" description="Disordered" evidence="1">
    <location>
        <begin position="149"/>
        <end position="222"/>
    </location>
</feature>
<proteinExistence type="predicted"/>
<organism evidence="4 5">
    <name type="scientific">Cairina moschata</name>
    <name type="common">Muscovy duck</name>
    <dbReference type="NCBI Taxonomy" id="8855"/>
    <lineage>
        <taxon>Eukaryota</taxon>
        <taxon>Metazoa</taxon>
        <taxon>Chordata</taxon>
        <taxon>Craniata</taxon>
        <taxon>Vertebrata</taxon>
        <taxon>Euteleostomi</taxon>
        <taxon>Archelosauria</taxon>
        <taxon>Archosauria</taxon>
        <taxon>Dinosauria</taxon>
        <taxon>Saurischia</taxon>
        <taxon>Theropoda</taxon>
        <taxon>Coelurosauria</taxon>
        <taxon>Aves</taxon>
        <taxon>Neognathae</taxon>
        <taxon>Galloanserae</taxon>
        <taxon>Anseriformes</taxon>
        <taxon>Anatidae</taxon>
        <taxon>Anatinae</taxon>
        <taxon>Cairina</taxon>
    </lineage>
</organism>